<feature type="transmembrane region" description="Helical" evidence="1">
    <location>
        <begin position="6"/>
        <end position="27"/>
    </location>
</feature>
<gene>
    <name evidence="2" type="ORF">GCM10009115_29810</name>
</gene>
<proteinExistence type="predicted"/>
<feature type="transmembrane region" description="Helical" evidence="1">
    <location>
        <begin position="48"/>
        <end position="68"/>
    </location>
</feature>
<dbReference type="EMBL" id="BAAAFE010000009">
    <property type="protein sequence ID" value="GAA0866537.1"/>
    <property type="molecule type" value="Genomic_DNA"/>
</dbReference>
<evidence type="ECO:0000313" key="2">
    <source>
        <dbReference type="EMBL" id="GAA0866537.1"/>
    </source>
</evidence>
<accession>A0ABP3XP78</accession>
<dbReference type="Proteomes" id="UP001500738">
    <property type="component" value="Unassembled WGS sequence"/>
</dbReference>
<evidence type="ECO:0000256" key="1">
    <source>
        <dbReference type="SAM" id="Phobius"/>
    </source>
</evidence>
<evidence type="ECO:0000313" key="3">
    <source>
        <dbReference type="Proteomes" id="UP001500738"/>
    </source>
</evidence>
<organism evidence="2 3">
    <name type="scientific">Sphingopyxis soli</name>
    <dbReference type="NCBI Taxonomy" id="592051"/>
    <lineage>
        <taxon>Bacteria</taxon>
        <taxon>Pseudomonadati</taxon>
        <taxon>Pseudomonadota</taxon>
        <taxon>Alphaproteobacteria</taxon>
        <taxon>Sphingomonadales</taxon>
        <taxon>Sphingomonadaceae</taxon>
        <taxon>Sphingopyxis</taxon>
    </lineage>
</organism>
<protein>
    <submittedName>
        <fullName evidence="2">Uncharacterized protein</fullName>
    </submittedName>
</protein>
<comment type="caution">
    <text evidence="2">The sequence shown here is derived from an EMBL/GenBank/DDBJ whole genome shotgun (WGS) entry which is preliminary data.</text>
</comment>
<reference evidence="3" key="1">
    <citation type="journal article" date="2019" name="Int. J. Syst. Evol. Microbiol.">
        <title>The Global Catalogue of Microorganisms (GCM) 10K type strain sequencing project: providing services to taxonomists for standard genome sequencing and annotation.</title>
        <authorList>
            <consortium name="The Broad Institute Genomics Platform"/>
            <consortium name="The Broad Institute Genome Sequencing Center for Infectious Disease"/>
            <person name="Wu L."/>
            <person name="Ma J."/>
        </authorList>
    </citation>
    <scope>NUCLEOTIDE SEQUENCE [LARGE SCALE GENOMIC DNA]</scope>
    <source>
        <strain evidence="3">JCM 15910</strain>
    </source>
</reference>
<keyword evidence="3" id="KW-1185">Reference proteome</keyword>
<feature type="transmembrane region" description="Helical" evidence="1">
    <location>
        <begin position="74"/>
        <end position="99"/>
    </location>
</feature>
<feature type="transmembrane region" description="Helical" evidence="1">
    <location>
        <begin position="149"/>
        <end position="167"/>
    </location>
</feature>
<name>A0ABP3XP78_9SPHN</name>
<sequence>MSDFEFVFALYSLLLGLSMVELLGGLGRALEARFAAEAEKGRFAIGSLTPLLAVFVMLDLLSFWASAWRVKADVVVSSAALMAVVAFAGLYFLAARLVFPSHPEGFANLDTHYFRVRRLVFGLLLVLLGAQLAYFLNHPDLSRLLFRPFPLGMTLLFVALVVAAMWVKGRRASIAILSLLIARYVVANLIV</sequence>
<keyword evidence="1" id="KW-0472">Membrane</keyword>
<dbReference type="RefSeq" id="WP_215350214.1">
    <property type="nucleotide sequence ID" value="NZ_BAAAFE010000009.1"/>
</dbReference>
<keyword evidence="1" id="KW-1133">Transmembrane helix</keyword>
<keyword evidence="1" id="KW-0812">Transmembrane</keyword>
<feature type="transmembrane region" description="Helical" evidence="1">
    <location>
        <begin position="119"/>
        <end position="137"/>
    </location>
</feature>